<name>X0Y1N2_9ZZZZ</name>
<dbReference type="EMBL" id="BARS01045268">
    <property type="protein sequence ID" value="GAG30811.1"/>
    <property type="molecule type" value="Genomic_DNA"/>
</dbReference>
<evidence type="ECO:0000313" key="1">
    <source>
        <dbReference type="EMBL" id="GAG30811.1"/>
    </source>
</evidence>
<reference evidence="1" key="1">
    <citation type="journal article" date="2014" name="Front. Microbiol.">
        <title>High frequency of phylogenetically diverse reductive dehalogenase-homologous genes in deep subseafloor sedimentary metagenomes.</title>
        <authorList>
            <person name="Kawai M."/>
            <person name="Futagami T."/>
            <person name="Toyoda A."/>
            <person name="Takaki Y."/>
            <person name="Nishi S."/>
            <person name="Hori S."/>
            <person name="Arai W."/>
            <person name="Tsubouchi T."/>
            <person name="Morono Y."/>
            <person name="Uchiyama I."/>
            <person name="Ito T."/>
            <person name="Fujiyama A."/>
            <person name="Inagaki F."/>
            <person name="Takami H."/>
        </authorList>
    </citation>
    <scope>NUCLEOTIDE SEQUENCE</scope>
    <source>
        <strain evidence="1">Expedition CK06-06</strain>
    </source>
</reference>
<comment type="caution">
    <text evidence="1">The sequence shown here is derived from an EMBL/GenBank/DDBJ whole genome shotgun (WGS) entry which is preliminary data.</text>
</comment>
<organism evidence="1">
    <name type="scientific">marine sediment metagenome</name>
    <dbReference type="NCBI Taxonomy" id="412755"/>
    <lineage>
        <taxon>unclassified sequences</taxon>
        <taxon>metagenomes</taxon>
        <taxon>ecological metagenomes</taxon>
    </lineage>
</organism>
<sequence>MVRIQDTTQSFTITLIALLEGKGVISYIEVRNITKEDNYTWDEGRIQA</sequence>
<proteinExistence type="predicted"/>
<dbReference type="AlphaFoldDB" id="X0Y1N2"/>
<feature type="non-terminal residue" evidence="1">
    <location>
        <position position="48"/>
    </location>
</feature>
<protein>
    <submittedName>
        <fullName evidence="1">Uncharacterized protein</fullName>
    </submittedName>
</protein>
<gene>
    <name evidence="1" type="ORF">S01H1_68265</name>
</gene>
<accession>X0Y1N2</accession>